<keyword evidence="10" id="KW-1185">Reference proteome</keyword>
<dbReference type="PANTHER" id="PTHR21551:SF0">
    <property type="entry name" value="PROTEIN ASSOCIATED WITH TOPO II RELATED-1, ISOFORM A"/>
    <property type="match status" value="1"/>
</dbReference>
<feature type="compositionally biased region" description="Polar residues" evidence="7">
    <location>
        <begin position="84"/>
        <end position="101"/>
    </location>
</feature>
<keyword evidence="5" id="KW-0694">RNA-binding</keyword>
<dbReference type="Pfam" id="PF09770">
    <property type="entry name" value="PAT1"/>
    <property type="match status" value="1"/>
</dbReference>
<keyword evidence="4" id="KW-0963">Cytoplasm</keyword>
<feature type="region of interest" description="Disordered" evidence="7">
    <location>
        <begin position="1"/>
        <end position="24"/>
    </location>
</feature>
<protein>
    <recommendedName>
        <fullName evidence="8">mRNA decay factor PAT1 domain-containing protein</fullName>
    </recommendedName>
</protein>
<dbReference type="GO" id="GO:0000932">
    <property type="term" value="C:P-body"/>
    <property type="evidence" value="ECO:0007669"/>
    <property type="project" value="UniProtKB-SubCell"/>
</dbReference>
<accession>G7DYC5</accession>
<feature type="compositionally biased region" description="Pro residues" evidence="7">
    <location>
        <begin position="142"/>
        <end position="153"/>
    </location>
</feature>
<dbReference type="EMBL" id="BABT02000062">
    <property type="protein sequence ID" value="GAA95585.1"/>
    <property type="molecule type" value="Genomic_DNA"/>
</dbReference>
<feature type="region of interest" description="Disordered" evidence="7">
    <location>
        <begin position="129"/>
        <end position="155"/>
    </location>
</feature>
<dbReference type="STRING" id="764103.G7DYC5"/>
<comment type="subcellular location">
    <subcellularLocation>
        <location evidence="2">Cytoplasm</location>
        <location evidence="2">P-body</location>
    </subcellularLocation>
    <subcellularLocation>
        <location evidence="1">Nucleus</location>
    </subcellularLocation>
</comment>
<feature type="domain" description="mRNA decay factor PAT1" evidence="8">
    <location>
        <begin position="1"/>
        <end position="833"/>
    </location>
</feature>
<reference evidence="9 10" key="2">
    <citation type="journal article" date="2012" name="Open Biol.">
        <title>Characteristics of nucleosomes and linker DNA regions on the genome of the basidiomycete Mixia osmundae revealed by mono- and dinucleosome mapping.</title>
        <authorList>
            <person name="Nishida H."/>
            <person name="Kondo S."/>
            <person name="Matsumoto T."/>
            <person name="Suzuki Y."/>
            <person name="Yoshikawa H."/>
            <person name="Taylor T.D."/>
            <person name="Sugiyama J."/>
        </authorList>
    </citation>
    <scope>NUCLEOTIDE SEQUENCE [LARGE SCALE GENOMIC DNA]</scope>
    <source>
        <strain evidence="10">CBS 9802 / IAM 14324 / JCM 22182 / KY 12970</strain>
    </source>
</reference>
<dbReference type="HOGENOM" id="CLU_012622_0_0_1"/>
<dbReference type="PANTHER" id="PTHR21551">
    <property type="entry name" value="TOPOISOMERASE II-ASSOCIATED PROTEIN PAT1"/>
    <property type="match status" value="1"/>
</dbReference>
<dbReference type="Proteomes" id="UP000009131">
    <property type="component" value="Unassembled WGS sequence"/>
</dbReference>
<dbReference type="GO" id="GO:0000290">
    <property type="term" value="P:deadenylation-dependent decapping of nuclear-transcribed mRNA"/>
    <property type="evidence" value="ECO:0007669"/>
    <property type="project" value="InterPro"/>
</dbReference>
<dbReference type="OrthoDB" id="74835at2759"/>
<feature type="region of interest" description="Disordered" evidence="7">
    <location>
        <begin position="485"/>
        <end position="506"/>
    </location>
</feature>
<dbReference type="GO" id="GO:0003723">
    <property type="term" value="F:RNA binding"/>
    <property type="evidence" value="ECO:0007669"/>
    <property type="project" value="UniProtKB-KW"/>
</dbReference>
<dbReference type="GO" id="GO:0033962">
    <property type="term" value="P:P-body assembly"/>
    <property type="evidence" value="ECO:0007669"/>
    <property type="project" value="TreeGrafter"/>
</dbReference>
<evidence type="ECO:0000256" key="6">
    <source>
        <dbReference type="ARBA" id="ARBA00023242"/>
    </source>
</evidence>
<evidence type="ECO:0000256" key="4">
    <source>
        <dbReference type="ARBA" id="ARBA00022490"/>
    </source>
</evidence>
<evidence type="ECO:0000313" key="10">
    <source>
        <dbReference type="Proteomes" id="UP000009131"/>
    </source>
</evidence>
<feature type="compositionally biased region" description="Polar residues" evidence="7">
    <location>
        <begin position="488"/>
        <end position="502"/>
    </location>
</feature>
<dbReference type="eggNOG" id="KOG4592">
    <property type="taxonomic scope" value="Eukaryota"/>
</dbReference>
<dbReference type="InParanoid" id="G7DYC5"/>
<evidence type="ECO:0000256" key="5">
    <source>
        <dbReference type="ARBA" id="ARBA00022884"/>
    </source>
</evidence>
<organism evidence="9 10">
    <name type="scientific">Mixia osmundae (strain CBS 9802 / IAM 14324 / JCM 22182 / KY 12970)</name>
    <dbReference type="NCBI Taxonomy" id="764103"/>
    <lineage>
        <taxon>Eukaryota</taxon>
        <taxon>Fungi</taxon>
        <taxon>Dikarya</taxon>
        <taxon>Basidiomycota</taxon>
        <taxon>Pucciniomycotina</taxon>
        <taxon>Mixiomycetes</taxon>
        <taxon>Mixiales</taxon>
        <taxon>Mixiaceae</taxon>
        <taxon>Mixia</taxon>
    </lineage>
</organism>
<reference evidence="9 10" key="1">
    <citation type="journal article" date="2011" name="J. Gen. Appl. Microbiol.">
        <title>Draft genome sequencing of the enigmatic basidiomycete Mixia osmundae.</title>
        <authorList>
            <person name="Nishida H."/>
            <person name="Nagatsuka Y."/>
            <person name="Sugiyama J."/>
        </authorList>
    </citation>
    <scope>NUCLEOTIDE SEQUENCE [LARGE SCALE GENOMIC DNA]</scope>
    <source>
        <strain evidence="10">CBS 9802 / IAM 14324 / JCM 22182 / KY 12970</strain>
    </source>
</reference>
<evidence type="ECO:0000256" key="7">
    <source>
        <dbReference type="SAM" id="MobiDB-lite"/>
    </source>
</evidence>
<comment type="similarity">
    <text evidence="3">Belongs to the PAT1 family.</text>
</comment>
<dbReference type="RefSeq" id="XP_014570087.1">
    <property type="nucleotide sequence ID" value="XM_014714601.1"/>
</dbReference>
<keyword evidence="6" id="KW-0539">Nucleus</keyword>
<dbReference type="OMA" id="YLEHSGH"/>
<dbReference type="FunCoup" id="G7DYC5">
    <property type="interactions" value="139"/>
</dbReference>
<name>G7DYC5_MIXOS</name>
<proteinExistence type="inferred from homology"/>
<evidence type="ECO:0000259" key="8">
    <source>
        <dbReference type="Pfam" id="PF09770"/>
    </source>
</evidence>
<evidence type="ECO:0000256" key="3">
    <source>
        <dbReference type="ARBA" id="ARBA00009138"/>
    </source>
</evidence>
<gene>
    <name evidence="9" type="primary">Mo02241</name>
    <name evidence="9" type="ORF">E5Q_02241</name>
</gene>
<evidence type="ECO:0000313" key="9">
    <source>
        <dbReference type="EMBL" id="GAA95585.1"/>
    </source>
</evidence>
<feature type="region of interest" description="Disordered" evidence="7">
    <location>
        <begin position="84"/>
        <end position="106"/>
    </location>
</feature>
<comment type="caution">
    <text evidence="9">The sequence shown here is derived from an EMBL/GenBank/DDBJ whole genome shotgun (WGS) entry which is preliminary data.</text>
</comment>
<evidence type="ECO:0000256" key="1">
    <source>
        <dbReference type="ARBA" id="ARBA00004123"/>
    </source>
</evidence>
<dbReference type="GO" id="GO:0005634">
    <property type="term" value="C:nucleus"/>
    <property type="evidence" value="ECO:0007669"/>
    <property type="project" value="UniProtKB-SubCell"/>
</dbReference>
<evidence type="ECO:0000256" key="2">
    <source>
        <dbReference type="ARBA" id="ARBA00004201"/>
    </source>
</evidence>
<dbReference type="AlphaFoldDB" id="G7DYC5"/>
<dbReference type="InterPro" id="IPR039900">
    <property type="entry name" value="Pat1-like"/>
</dbReference>
<dbReference type="InterPro" id="IPR019167">
    <property type="entry name" value="PAT1_dom"/>
</dbReference>
<sequence length="839" mass="91074">MSFFGFDARLPEQRDGGTAGSGEYSDIDAKLEAMRLASGEDIEVYTWGEDAYDRLADGLEESLDDYNDDTFGVSTVDKDFDYSGSTAKLGSNNVTQRSSASYHKLPPPGRPVQNAWSAFNADPLLGPSAALSNRAKSSGPSTPIPSAPAPAPVSAPAAPAFRTLEEIEAEMLARQRSAVPAPAPAPVPVKQPLTLAEIEAQMMANARPSTQEPLAQQAALQQPPPPTIQILARPQPPQQSPVPLPARTPIAPDALPMLLDAQQRQHEQFNPPLPAGPPVPNLAQQRQQELRRLQDAALQLRRNGGTGPGEPNEAHFADLVTRIEMLTKAEAKHHRIMQRIDLMSRENGIMSKGDKDFITRIQVSQLLNSNGPGGTHDPYTEDFYYHVLTALRGPKAPSQVANVSLVAQAATVVGRGAGSQAASTREQKAKNNKRESAMLKMAQQVQRIVDQSKKKPRLTQISLDGALGKIAIRGKSAPKQMLQVSGAKASSDSTPTLSTANGVTGRKPNLTRHEALLALEKIYDSVLELEQLRRVQPRPLQQEGPDENMTRWETDYSASVARMWKLLRVNDPLGASAQHPFVTLLGPTKGKRVLPRILRHLDAQQGLTLVTLLIATFETLDVVRDAALVDSSGPGREEAEAQTELFLGAVLPFVMTVIAKAPLRVVTGMTGLLLDRNDLLRLARTKPGIAFLTLFLSRAETLKQSVGSEEGAPGEDEISRWQGLYDTLFGRLHGNLVSLFPSTRAQPFGKPLAPPQMLQLRPEIDRDDEPVWSFLAALAVSASAEQQQLLISEVRDKILENVVSAKKQWVPDPIGELRIRNVNVLLGALGLDASQISID</sequence>